<proteinExistence type="inferred from homology"/>
<keyword evidence="1" id="KW-0378">Hydrolase</keyword>
<dbReference type="HAMAP" id="MF_00691">
    <property type="entry name" value="PxpA"/>
    <property type="match status" value="1"/>
</dbReference>
<dbReference type="GO" id="GO:0005975">
    <property type="term" value="P:carbohydrate metabolic process"/>
    <property type="evidence" value="ECO:0007669"/>
    <property type="project" value="InterPro"/>
</dbReference>
<comment type="subunit">
    <text evidence="1">Forms a complex composed of PxpA, PxpB and PxpC.</text>
</comment>
<name>A0AAC9ZD35_9RHOB</name>
<evidence type="ECO:0000313" key="2">
    <source>
        <dbReference type="EMBL" id="ATF08049.1"/>
    </source>
</evidence>
<dbReference type="InterPro" id="IPR011330">
    <property type="entry name" value="Glyco_hydro/deAcase_b/a-brl"/>
</dbReference>
<comment type="similarity">
    <text evidence="1">Belongs to the LamB/PxpA family.</text>
</comment>
<protein>
    <recommendedName>
        <fullName evidence="1">5-oxoprolinase subunit A</fullName>
        <shortName evidence="1">5-OPase subunit A</shortName>
        <ecNumber evidence="1">3.5.2.9</ecNumber>
    </recommendedName>
    <alternativeName>
        <fullName evidence="1">5-oxoprolinase (ATP-hydrolyzing) subunit A</fullName>
    </alternativeName>
</protein>
<dbReference type="GO" id="GO:0005524">
    <property type="term" value="F:ATP binding"/>
    <property type="evidence" value="ECO:0007669"/>
    <property type="project" value="UniProtKB-UniRule"/>
</dbReference>
<evidence type="ECO:0000313" key="3">
    <source>
        <dbReference type="Proteomes" id="UP000217545"/>
    </source>
</evidence>
<keyword evidence="2" id="KW-0614">Plasmid</keyword>
<organism evidence="2 3">
    <name type="scientific">Phaeobacter gallaeciensis</name>
    <dbReference type="NCBI Taxonomy" id="60890"/>
    <lineage>
        <taxon>Bacteria</taxon>
        <taxon>Pseudomonadati</taxon>
        <taxon>Pseudomonadota</taxon>
        <taxon>Alphaproteobacteria</taxon>
        <taxon>Rhodobacterales</taxon>
        <taxon>Roseobacteraceae</taxon>
        <taxon>Phaeobacter</taxon>
    </lineage>
</organism>
<dbReference type="AlphaFoldDB" id="A0AAC9ZD35"/>
<dbReference type="GO" id="GO:0017168">
    <property type="term" value="F:5-oxoprolinase (ATP-hydrolyzing) activity"/>
    <property type="evidence" value="ECO:0007669"/>
    <property type="project" value="UniProtKB-UniRule"/>
</dbReference>
<reference evidence="2 3" key="1">
    <citation type="journal article" date="2017" name="Front. Microbiol.">
        <title>Phaeobacter piscinae sp. nov., a species of the Roseobacter group and potential aquaculture probiont.</title>
        <authorList>
            <person name="Sonnenschein E.C."/>
            <person name="Phippen C.B.W."/>
            <person name="Nielsen K.F."/>
            <person name="Mateiu R.V."/>
            <person name="Melchiorsen J."/>
            <person name="Gram L."/>
            <person name="Overmann J."/>
            <person name="Freese H.M."/>
        </authorList>
    </citation>
    <scope>NUCLEOTIDE SEQUENCE [LARGE SCALE GENOMIC DNA]</scope>
    <source>
        <strain evidence="2 3">P63</strain>
    </source>
</reference>
<gene>
    <name evidence="1" type="primary">pxpA</name>
    <name evidence="2" type="ORF">PhaeoP63_04017</name>
</gene>
<dbReference type="NCBIfam" id="NF003816">
    <property type="entry name" value="PRK05406.1-5"/>
    <property type="match status" value="1"/>
</dbReference>
<dbReference type="CDD" id="cd10787">
    <property type="entry name" value="LamB_YcsF_like"/>
    <property type="match status" value="1"/>
</dbReference>
<accession>A0AAC9ZD35</accession>
<comment type="function">
    <text evidence="1">Catalyzes the cleavage of 5-oxoproline to form L-glutamate coupled to the hydrolysis of ATP to ADP and inorganic phosphate.</text>
</comment>
<evidence type="ECO:0000256" key="1">
    <source>
        <dbReference type="HAMAP-Rule" id="MF_00691"/>
    </source>
</evidence>
<dbReference type="NCBIfam" id="NF003814">
    <property type="entry name" value="PRK05406.1-3"/>
    <property type="match status" value="1"/>
</dbReference>
<dbReference type="EC" id="3.5.2.9" evidence="1"/>
<dbReference type="RefSeq" id="WP_024099497.1">
    <property type="nucleotide sequence ID" value="NZ_CP010591.1"/>
</dbReference>
<sequence>MANTVDLNSDLGEGFGAWKMGDDAALMDIVSSANIACGFHAGDQNIMARTMEIAVRKGTGIGAHPGFPDLAGFGRRRMNFSAEELSNMIGYQLGAAQAMARLADGSVRHLKLHGALGNIASEDISVARACFQAALAVQPDIILMAIASTAMEQAAKELDCTWVGEIYADREYEEDGTLVDRKKPGAVIEDADYAAERILKMLKDQAVITKSGKRLPCRVDTVCLHGDTSGALAMGSKIRSNLIDAGVSIRMFGA</sequence>
<dbReference type="InterPro" id="IPR005501">
    <property type="entry name" value="LamB/YcsF/PxpA-like"/>
</dbReference>
<keyword evidence="1" id="KW-0547">Nucleotide-binding</keyword>
<comment type="catalytic activity">
    <reaction evidence="1">
        <text>5-oxo-L-proline + ATP + 2 H2O = L-glutamate + ADP + phosphate + H(+)</text>
        <dbReference type="Rhea" id="RHEA:10348"/>
        <dbReference type="ChEBI" id="CHEBI:15377"/>
        <dbReference type="ChEBI" id="CHEBI:15378"/>
        <dbReference type="ChEBI" id="CHEBI:29985"/>
        <dbReference type="ChEBI" id="CHEBI:30616"/>
        <dbReference type="ChEBI" id="CHEBI:43474"/>
        <dbReference type="ChEBI" id="CHEBI:58402"/>
        <dbReference type="ChEBI" id="CHEBI:456216"/>
        <dbReference type="EC" id="3.5.2.9"/>
    </reaction>
</comment>
<dbReference type="Pfam" id="PF03746">
    <property type="entry name" value="LamB_YcsF"/>
    <property type="match status" value="1"/>
</dbReference>
<dbReference type="SUPFAM" id="SSF88713">
    <property type="entry name" value="Glycoside hydrolase/deacetylase"/>
    <property type="match status" value="1"/>
</dbReference>
<keyword evidence="1" id="KW-0067">ATP-binding</keyword>
<dbReference type="PANTHER" id="PTHR30292">
    <property type="entry name" value="UNCHARACTERIZED PROTEIN YBGL-RELATED"/>
    <property type="match status" value="1"/>
</dbReference>
<dbReference type="GeneID" id="31848495"/>
<dbReference type="EMBL" id="CP010786">
    <property type="protein sequence ID" value="ATF08049.1"/>
    <property type="molecule type" value="Genomic_DNA"/>
</dbReference>
<geneLocation type="plasmid" evidence="3">
    <name>pp63_b</name>
</geneLocation>
<dbReference type="Proteomes" id="UP000217545">
    <property type="component" value="Plasmid pP63_b"/>
</dbReference>
<dbReference type="Gene3D" id="3.20.20.370">
    <property type="entry name" value="Glycoside hydrolase/deacetylase"/>
    <property type="match status" value="1"/>
</dbReference>
<dbReference type="PANTHER" id="PTHR30292:SF0">
    <property type="entry name" value="5-OXOPROLINASE SUBUNIT A"/>
    <property type="match status" value="1"/>
</dbReference>